<proteinExistence type="inferred from homology"/>
<organism evidence="2 3">
    <name type="scientific">Streptomyces viridosporus (strain ATCC 14672 / DSM 40746 / JCM 4963 / KCTC 9882 / NRRL B-12104 / FH 1290)</name>
    <name type="common">Streptomyces ghanaensis</name>
    <dbReference type="NCBI Taxonomy" id="566461"/>
    <lineage>
        <taxon>Bacteria</taxon>
        <taxon>Bacillati</taxon>
        <taxon>Actinomycetota</taxon>
        <taxon>Actinomycetes</taxon>
        <taxon>Kitasatosporales</taxon>
        <taxon>Streptomycetaceae</taxon>
        <taxon>Streptomyces</taxon>
    </lineage>
</organism>
<gene>
    <name evidence="2" type="ORF">SSFG_00366</name>
</gene>
<dbReference type="GO" id="GO:0019239">
    <property type="term" value="F:deaminase activity"/>
    <property type="evidence" value="ECO:0007669"/>
    <property type="project" value="TreeGrafter"/>
</dbReference>
<name>D5ZX02_STRV1</name>
<accession>D5ZX02</accession>
<dbReference type="Proteomes" id="UP000003824">
    <property type="component" value="Unassembled WGS sequence"/>
</dbReference>
<dbReference type="Pfam" id="PF01042">
    <property type="entry name" value="Ribonuc_L-PSP"/>
    <property type="match status" value="1"/>
</dbReference>
<evidence type="ECO:0000256" key="1">
    <source>
        <dbReference type="ARBA" id="ARBA00010552"/>
    </source>
</evidence>
<dbReference type="Gene3D" id="3.30.1330.40">
    <property type="entry name" value="RutC-like"/>
    <property type="match status" value="1"/>
</dbReference>
<sequence length="164" mass="18086">MEGLHAPPERLRELGRDLRLGQPDRPVRTTAMKKQRFISDAVREPADRMWSNCLRIDDLIMISGMTARGQDGETVLGDTAHEQARVVFGKIKNLVEAAGAVMDDIVKMTIFVTDMRDNAGVWKARQEFFSGDFPACSLVEVSALAKPEILLEIEAIAVAGCSVD</sequence>
<dbReference type="eggNOG" id="COG0251">
    <property type="taxonomic scope" value="Bacteria"/>
</dbReference>
<comment type="similarity">
    <text evidence="1">Belongs to the RutC family.</text>
</comment>
<dbReference type="AlphaFoldDB" id="D5ZX02"/>
<dbReference type="GO" id="GO:0005829">
    <property type="term" value="C:cytosol"/>
    <property type="evidence" value="ECO:0007669"/>
    <property type="project" value="TreeGrafter"/>
</dbReference>
<dbReference type="SUPFAM" id="SSF55298">
    <property type="entry name" value="YjgF-like"/>
    <property type="match status" value="1"/>
</dbReference>
<dbReference type="InterPro" id="IPR006175">
    <property type="entry name" value="YjgF/YER057c/UK114"/>
</dbReference>
<protein>
    <submittedName>
        <fullName evidence="2">Predicted protein</fullName>
    </submittedName>
</protein>
<dbReference type="InterPro" id="IPR035959">
    <property type="entry name" value="RutC-like_sf"/>
</dbReference>
<evidence type="ECO:0000313" key="3">
    <source>
        <dbReference type="Proteomes" id="UP000003824"/>
    </source>
</evidence>
<reference evidence="3" key="1">
    <citation type="submission" date="2008-12" db="EMBL/GenBank/DDBJ databases">
        <title>Annotation of Streptomyces ghanaensis ATCC 14672.</title>
        <authorList>
            <consortium name="The Broad Institute Genome Sequencing Platform"/>
            <consortium name="Broad Institute Microbial Sequencing Center"/>
            <person name="Fischbach M."/>
            <person name="Ward D."/>
            <person name="Young S."/>
            <person name="Kodira C.D."/>
            <person name="Zeng Q."/>
            <person name="Koehrsen M."/>
            <person name="Godfrey P."/>
            <person name="Alvarado L."/>
            <person name="Berlin A.M."/>
            <person name="Borenstein D."/>
            <person name="Chen Z."/>
            <person name="Engels R."/>
            <person name="Freedman E."/>
            <person name="Gellesch M."/>
            <person name="Goldberg J."/>
            <person name="Griggs A."/>
            <person name="Gujja S."/>
            <person name="Heiman D.I."/>
            <person name="Hepburn T.A."/>
            <person name="Howarth C."/>
            <person name="Jen D."/>
            <person name="Larson L."/>
            <person name="Lewis B."/>
            <person name="Mehta T."/>
            <person name="Park D."/>
            <person name="Pearson M."/>
            <person name="Roberts A."/>
            <person name="Saif S."/>
            <person name="Shea T.D."/>
            <person name="Shenoy N."/>
            <person name="Sisk P."/>
            <person name="Stolte C."/>
            <person name="Sykes S.N."/>
            <person name="Walk T."/>
            <person name="White J."/>
            <person name="Yandava C."/>
            <person name="Straight P."/>
            <person name="Clardy J."/>
            <person name="Hung D."/>
            <person name="Kolter R."/>
            <person name="Mekalanos J."/>
            <person name="Walker S."/>
            <person name="Walsh C.T."/>
            <person name="Wieland B.L.C."/>
            <person name="Ilzarbe M."/>
            <person name="Galagan J."/>
            <person name="Nusbaum C."/>
            <person name="Birren B."/>
        </authorList>
    </citation>
    <scope>NUCLEOTIDE SEQUENCE [LARGE SCALE GENOMIC DNA]</scope>
    <source>
        <strain evidence="3">ATCC 14672 / DSM 40746 / JCM 4963 / KCTC 9882 / NRRL B-12104 / FH 1290</strain>
    </source>
</reference>
<dbReference type="CDD" id="cd00448">
    <property type="entry name" value="YjgF_YER057c_UK114_family"/>
    <property type="match status" value="1"/>
</dbReference>
<evidence type="ECO:0000313" key="2">
    <source>
        <dbReference type="EMBL" id="EFE65112.2"/>
    </source>
</evidence>
<dbReference type="EMBL" id="DS999641">
    <property type="protein sequence ID" value="EFE65112.2"/>
    <property type="molecule type" value="Genomic_DNA"/>
</dbReference>
<dbReference type="PANTHER" id="PTHR11803:SF58">
    <property type="entry name" value="PROTEIN HMF1-RELATED"/>
    <property type="match status" value="1"/>
</dbReference>
<dbReference type="PANTHER" id="PTHR11803">
    <property type="entry name" value="2-IMINOBUTANOATE/2-IMINOPROPANOATE DEAMINASE RIDA"/>
    <property type="match status" value="1"/>
</dbReference>